<keyword evidence="1" id="KW-1133">Transmembrane helix</keyword>
<sequence>MQSPLHLTTNSNPTSATTKVFNDLPLDNPSIGNFKFVLPVYLWIFILLHIANGIGAGYNCDVAWLWLSGQGLVNSFILFEKMRTRQENPGWNVLGFEHEDDLRLLVSGGQGMNLCRLLSRNAR</sequence>
<feature type="transmembrane region" description="Helical" evidence="1">
    <location>
        <begin position="62"/>
        <end position="79"/>
    </location>
</feature>
<name>A0A5A7P0W8_STRAF</name>
<evidence type="ECO:0000313" key="3">
    <source>
        <dbReference type="Proteomes" id="UP000325081"/>
    </source>
</evidence>
<evidence type="ECO:0000313" key="2">
    <source>
        <dbReference type="EMBL" id="GER26433.1"/>
    </source>
</evidence>
<accession>A0A5A7P0W8</accession>
<keyword evidence="3" id="KW-1185">Reference proteome</keyword>
<gene>
    <name evidence="2" type="ORF">STAS_02081</name>
</gene>
<dbReference type="AlphaFoldDB" id="A0A5A7P0W8"/>
<dbReference type="OrthoDB" id="786845at2759"/>
<comment type="caution">
    <text evidence="2">The sequence shown here is derived from an EMBL/GenBank/DDBJ whole genome shotgun (WGS) entry which is preliminary data.</text>
</comment>
<keyword evidence="1" id="KW-0812">Transmembrane</keyword>
<keyword evidence="1" id="KW-0472">Membrane</keyword>
<dbReference type="GO" id="GO:0003746">
    <property type="term" value="F:translation elongation factor activity"/>
    <property type="evidence" value="ECO:0007669"/>
    <property type="project" value="UniProtKB-KW"/>
</dbReference>
<protein>
    <submittedName>
        <fullName evidence="2">Ribosomal protein S5/Elongation factor G/III/Vfamily protein</fullName>
    </submittedName>
</protein>
<proteinExistence type="predicted"/>
<keyword evidence="2" id="KW-0689">Ribosomal protein</keyword>
<organism evidence="2 3">
    <name type="scientific">Striga asiatica</name>
    <name type="common">Asiatic witchweed</name>
    <name type="synonym">Buchnera asiatica</name>
    <dbReference type="NCBI Taxonomy" id="4170"/>
    <lineage>
        <taxon>Eukaryota</taxon>
        <taxon>Viridiplantae</taxon>
        <taxon>Streptophyta</taxon>
        <taxon>Embryophyta</taxon>
        <taxon>Tracheophyta</taxon>
        <taxon>Spermatophyta</taxon>
        <taxon>Magnoliopsida</taxon>
        <taxon>eudicotyledons</taxon>
        <taxon>Gunneridae</taxon>
        <taxon>Pentapetalae</taxon>
        <taxon>asterids</taxon>
        <taxon>lamiids</taxon>
        <taxon>Lamiales</taxon>
        <taxon>Orobanchaceae</taxon>
        <taxon>Buchnereae</taxon>
        <taxon>Striga</taxon>
    </lineage>
</organism>
<reference evidence="3" key="1">
    <citation type="journal article" date="2019" name="Curr. Biol.">
        <title>Genome Sequence of Striga asiatica Provides Insight into the Evolution of Plant Parasitism.</title>
        <authorList>
            <person name="Yoshida S."/>
            <person name="Kim S."/>
            <person name="Wafula E.K."/>
            <person name="Tanskanen J."/>
            <person name="Kim Y.M."/>
            <person name="Honaas L."/>
            <person name="Yang Z."/>
            <person name="Spallek T."/>
            <person name="Conn C.E."/>
            <person name="Ichihashi Y."/>
            <person name="Cheong K."/>
            <person name="Cui S."/>
            <person name="Der J.P."/>
            <person name="Gundlach H."/>
            <person name="Jiao Y."/>
            <person name="Hori C."/>
            <person name="Ishida J.K."/>
            <person name="Kasahara H."/>
            <person name="Kiba T."/>
            <person name="Kim M.S."/>
            <person name="Koo N."/>
            <person name="Laohavisit A."/>
            <person name="Lee Y.H."/>
            <person name="Lumba S."/>
            <person name="McCourt P."/>
            <person name="Mortimer J.C."/>
            <person name="Mutuku J.M."/>
            <person name="Nomura T."/>
            <person name="Sasaki-Sekimoto Y."/>
            <person name="Seto Y."/>
            <person name="Wang Y."/>
            <person name="Wakatake T."/>
            <person name="Sakakibara H."/>
            <person name="Demura T."/>
            <person name="Yamaguchi S."/>
            <person name="Yoneyama K."/>
            <person name="Manabe R.I."/>
            <person name="Nelson D.C."/>
            <person name="Schulman A.H."/>
            <person name="Timko M.P."/>
            <person name="dePamphilis C.W."/>
            <person name="Choi D."/>
            <person name="Shirasu K."/>
        </authorList>
    </citation>
    <scope>NUCLEOTIDE SEQUENCE [LARGE SCALE GENOMIC DNA]</scope>
    <source>
        <strain evidence="3">cv. UVA1</strain>
    </source>
</reference>
<dbReference type="GO" id="GO:0005840">
    <property type="term" value="C:ribosome"/>
    <property type="evidence" value="ECO:0007669"/>
    <property type="project" value="UniProtKB-KW"/>
</dbReference>
<dbReference type="EMBL" id="BKCP01001113">
    <property type="protein sequence ID" value="GER26433.1"/>
    <property type="molecule type" value="Genomic_DNA"/>
</dbReference>
<keyword evidence="2" id="KW-0648">Protein biosynthesis</keyword>
<keyword evidence="2" id="KW-0687">Ribonucleoprotein</keyword>
<keyword evidence="2" id="KW-0251">Elongation factor</keyword>
<dbReference type="Proteomes" id="UP000325081">
    <property type="component" value="Unassembled WGS sequence"/>
</dbReference>
<evidence type="ECO:0000256" key="1">
    <source>
        <dbReference type="SAM" id="Phobius"/>
    </source>
</evidence>
<feature type="transmembrane region" description="Helical" evidence="1">
    <location>
        <begin position="36"/>
        <end position="56"/>
    </location>
</feature>